<dbReference type="AlphaFoldDB" id="A0AAV9C3Z5"/>
<reference evidence="2" key="1">
    <citation type="journal article" date="2023" name="Nat. Commun.">
        <title>Diploid and tetraploid genomes of Acorus and the evolution of monocots.</title>
        <authorList>
            <person name="Ma L."/>
            <person name="Liu K.W."/>
            <person name="Li Z."/>
            <person name="Hsiao Y.Y."/>
            <person name="Qi Y."/>
            <person name="Fu T."/>
            <person name="Tang G.D."/>
            <person name="Zhang D."/>
            <person name="Sun W.H."/>
            <person name="Liu D.K."/>
            <person name="Li Y."/>
            <person name="Chen G.Z."/>
            <person name="Liu X.D."/>
            <person name="Liao X.Y."/>
            <person name="Jiang Y.T."/>
            <person name="Yu X."/>
            <person name="Hao Y."/>
            <person name="Huang J."/>
            <person name="Zhao X.W."/>
            <person name="Ke S."/>
            <person name="Chen Y.Y."/>
            <person name="Wu W.L."/>
            <person name="Hsu J.L."/>
            <person name="Lin Y.F."/>
            <person name="Huang M.D."/>
            <person name="Li C.Y."/>
            <person name="Huang L."/>
            <person name="Wang Z.W."/>
            <person name="Zhao X."/>
            <person name="Zhong W.Y."/>
            <person name="Peng D.H."/>
            <person name="Ahmad S."/>
            <person name="Lan S."/>
            <person name="Zhang J.S."/>
            <person name="Tsai W.C."/>
            <person name="Van de Peer Y."/>
            <person name="Liu Z.J."/>
        </authorList>
    </citation>
    <scope>NUCLEOTIDE SEQUENCE</scope>
    <source>
        <strain evidence="2">CP</strain>
    </source>
</reference>
<keyword evidence="3" id="KW-1185">Reference proteome</keyword>
<accession>A0AAV9C3Z5</accession>
<name>A0AAV9C3Z5_ACOCL</name>
<evidence type="ECO:0000313" key="2">
    <source>
        <dbReference type="EMBL" id="KAK1283631.1"/>
    </source>
</evidence>
<organism evidence="2 3">
    <name type="scientific">Acorus calamus</name>
    <name type="common">Sweet flag</name>
    <dbReference type="NCBI Taxonomy" id="4465"/>
    <lineage>
        <taxon>Eukaryota</taxon>
        <taxon>Viridiplantae</taxon>
        <taxon>Streptophyta</taxon>
        <taxon>Embryophyta</taxon>
        <taxon>Tracheophyta</taxon>
        <taxon>Spermatophyta</taxon>
        <taxon>Magnoliopsida</taxon>
        <taxon>Liliopsida</taxon>
        <taxon>Acoraceae</taxon>
        <taxon>Acorus</taxon>
    </lineage>
</organism>
<feature type="compositionally biased region" description="Basic and acidic residues" evidence="1">
    <location>
        <begin position="25"/>
        <end position="41"/>
    </location>
</feature>
<evidence type="ECO:0000313" key="3">
    <source>
        <dbReference type="Proteomes" id="UP001180020"/>
    </source>
</evidence>
<sequence>MNRSKRRQNSSKHSTNSLDPVEEDAPWHESGRDPKLRKVSEYELAPDLGKAPGGNWAYSDSTPKLEPLNRQDNTINQDVESLDSLASGMNRRRAAMLFYQTCGRTIGSLRRDLPVQGTKYVEEQITGTDKMLKVFT</sequence>
<evidence type="ECO:0000256" key="1">
    <source>
        <dbReference type="SAM" id="MobiDB-lite"/>
    </source>
</evidence>
<comment type="caution">
    <text evidence="2">The sequence shown here is derived from an EMBL/GenBank/DDBJ whole genome shotgun (WGS) entry which is preliminary data.</text>
</comment>
<dbReference type="Proteomes" id="UP001180020">
    <property type="component" value="Unassembled WGS sequence"/>
</dbReference>
<feature type="region of interest" description="Disordered" evidence="1">
    <location>
        <begin position="1"/>
        <end position="76"/>
    </location>
</feature>
<feature type="compositionally biased region" description="Basic residues" evidence="1">
    <location>
        <begin position="1"/>
        <end position="10"/>
    </location>
</feature>
<protein>
    <submittedName>
        <fullName evidence="2">Uncharacterized protein</fullName>
    </submittedName>
</protein>
<proteinExistence type="predicted"/>
<reference evidence="2" key="2">
    <citation type="submission" date="2023-06" db="EMBL/GenBank/DDBJ databases">
        <authorList>
            <person name="Ma L."/>
            <person name="Liu K.-W."/>
            <person name="Li Z."/>
            <person name="Hsiao Y.-Y."/>
            <person name="Qi Y."/>
            <person name="Fu T."/>
            <person name="Tang G."/>
            <person name="Zhang D."/>
            <person name="Sun W.-H."/>
            <person name="Liu D.-K."/>
            <person name="Li Y."/>
            <person name="Chen G.-Z."/>
            <person name="Liu X.-D."/>
            <person name="Liao X.-Y."/>
            <person name="Jiang Y.-T."/>
            <person name="Yu X."/>
            <person name="Hao Y."/>
            <person name="Huang J."/>
            <person name="Zhao X.-W."/>
            <person name="Ke S."/>
            <person name="Chen Y.-Y."/>
            <person name="Wu W.-L."/>
            <person name="Hsu J.-L."/>
            <person name="Lin Y.-F."/>
            <person name="Huang M.-D."/>
            <person name="Li C.-Y."/>
            <person name="Huang L."/>
            <person name="Wang Z.-W."/>
            <person name="Zhao X."/>
            <person name="Zhong W.-Y."/>
            <person name="Peng D.-H."/>
            <person name="Ahmad S."/>
            <person name="Lan S."/>
            <person name="Zhang J.-S."/>
            <person name="Tsai W.-C."/>
            <person name="Van De Peer Y."/>
            <person name="Liu Z.-J."/>
        </authorList>
    </citation>
    <scope>NUCLEOTIDE SEQUENCE</scope>
    <source>
        <strain evidence="2">CP</strain>
        <tissue evidence="2">Leaves</tissue>
    </source>
</reference>
<dbReference type="EMBL" id="JAUJYO010000021">
    <property type="protein sequence ID" value="KAK1283631.1"/>
    <property type="molecule type" value="Genomic_DNA"/>
</dbReference>
<gene>
    <name evidence="2" type="ORF">QJS10_CPB21g01365</name>
</gene>